<feature type="region of interest" description="Disordered" evidence="1">
    <location>
        <begin position="72"/>
        <end position="91"/>
    </location>
</feature>
<evidence type="ECO:0000313" key="4">
    <source>
        <dbReference type="RefSeq" id="XP_050922269.1"/>
    </source>
</evidence>
<keyword evidence="2 4" id="KW-0812">Transmembrane</keyword>
<dbReference type="InterPro" id="IPR029395">
    <property type="entry name" value="DUF4514"/>
</dbReference>
<evidence type="ECO:0000313" key="3">
    <source>
        <dbReference type="Proteomes" id="UP000694890"/>
    </source>
</evidence>
<reference evidence="4" key="1">
    <citation type="submission" date="2025-08" db="UniProtKB">
        <authorList>
            <consortium name="RefSeq"/>
        </authorList>
    </citation>
    <scope>IDENTIFICATION</scope>
    <source>
        <tissue evidence="4">Brain</tissue>
    </source>
</reference>
<evidence type="ECO:0000256" key="1">
    <source>
        <dbReference type="SAM" id="MobiDB-lite"/>
    </source>
</evidence>
<accession>A0AAJ8AXR2</accession>
<organism evidence="3 4">
    <name type="scientific">Lates calcarifer</name>
    <name type="common">Barramundi</name>
    <name type="synonym">Holocentrus calcarifer</name>
    <dbReference type="NCBI Taxonomy" id="8187"/>
    <lineage>
        <taxon>Eukaryota</taxon>
        <taxon>Metazoa</taxon>
        <taxon>Chordata</taxon>
        <taxon>Craniata</taxon>
        <taxon>Vertebrata</taxon>
        <taxon>Euteleostomi</taxon>
        <taxon>Actinopterygii</taxon>
        <taxon>Neopterygii</taxon>
        <taxon>Teleostei</taxon>
        <taxon>Neoteleostei</taxon>
        <taxon>Acanthomorphata</taxon>
        <taxon>Carangaria</taxon>
        <taxon>Carangaria incertae sedis</taxon>
        <taxon>Centropomidae</taxon>
        <taxon>Lates</taxon>
    </lineage>
</organism>
<dbReference type="PANTHER" id="PTHR37857">
    <property type="entry name" value="TRANSMEMBRANE PROTEIN 273"/>
    <property type="match status" value="1"/>
</dbReference>
<protein>
    <submittedName>
        <fullName evidence="4">Transmembrane protein 273 isoform X2</fullName>
    </submittedName>
</protein>
<dbReference type="RefSeq" id="XP_050922269.1">
    <property type="nucleotide sequence ID" value="XM_051066312.1"/>
</dbReference>
<feature type="transmembrane region" description="Helical" evidence="2">
    <location>
        <begin position="42"/>
        <end position="64"/>
    </location>
</feature>
<dbReference type="PANTHER" id="PTHR37857:SF1">
    <property type="entry name" value="TRANSMEMBRANE PROTEIN 273"/>
    <property type="match status" value="1"/>
</dbReference>
<dbReference type="CTD" id="170371"/>
<dbReference type="Pfam" id="PF14986">
    <property type="entry name" value="DUF4514"/>
    <property type="match status" value="1"/>
</dbReference>
<dbReference type="Proteomes" id="UP000694890">
    <property type="component" value="Linkage group LG23"/>
</dbReference>
<sequence length="91" mass="10018">MRAFQMCGCLSVAIRAVLITECLLMGVRGDGADSEEEPDIKYALIGGGIGLFLAAGFIIIKVCIIRKHIRDNSTDNSKRRPKEEICLHQKV</sequence>
<keyword evidence="2" id="KW-1133">Transmembrane helix</keyword>
<name>A0AAJ8AXR2_LATCA</name>
<proteinExistence type="predicted"/>
<dbReference type="GeneID" id="108889170"/>
<gene>
    <name evidence="4" type="primary">tmem273</name>
</gene>
<evidence type="ECO:0000256" key="2">
    <source>
        <dbReference type="SAM" id="Phobius"/>
    </source>
</evidence>
<keyword evidence="2" id="KW-0472">Membrane</keyword>
<dbReference type="AlphaFoldDB" id="A0AAJ8AXR2"/>